<evidence type="ECO:0000256" key="1">
    <source>
        <dbReference type="ARBA" id="ARBA00004690"/>
    </source>
</evidence>
<dbReference type="Gene3D" id="3.40.50.300">
    <property type="entry name" value="P-loop containing nucleotide triphosphate hydrolases"/>
    <property type="match status" value="1"/>
</dbReference>
<dbReference type="EMBL" id="KV453849">
    <property type="protein sequence ID" value="ODV86605.1"/>
    <property type="molecule type" value="Genomic_DNA"/>
</dbReference>
<evidence type="ECO:0000259" key="6">
    <source>
        <dbReference type="Pfam" id="PF00485"/>
    </source>
</evidence>
<dbReference type="UniPathway" id="UPA00574">
    <property type="reaction ID" value="UER00637"/>
</dbReference>
<dbReference type="Proteomes" id="UP000094801">
    <property type="component" value="Unassembled WGS sequence"/>
</dbReference>
<dbReference type="CDD" id="cd02023">
    <property type="entry name" value="UMPK"/>
    <property type="match status" value="1"/>
</dbReference>
<dbReference type="PANTHER" id="PTHR10285">
    <property type="entry name" value="URIDINE KINASE"/>
    <property type="match status" value="1"/>
</dbReference>
<protein>
    <recommendedName>
        <fullName evidence="2">uridine/cytidine kinase</fullName>
        <ecNumber evidence="2">2.7.1.48</ecNumber>
    </recommendedName>
</protein>
<evidence type="ECO:0000256" key="2">
    <source>
        <dbReference type="ARBA" id="ARBA00012137"/>
    </source>
</evidence>
<evidence type="ECO:0000256" key="3">
    <source>
        <dbReference type="ARBA" id="ARBA00022679"/>
    </source>
</evidence>
<evidence type="ECO:0000259" key="7">
    <source>
        <dbReference type="Pfam" id="PF14681"/>
    </source>
</evidence>
<name>A0A1E4T4E4_9ASCO</name>
<dbReference type="Gene3D" id="3.40.50.2020">
    <property type="match status" value="1"/>
</dbReference>
<feature type="domain" description="Phosphoribulokinase/uridine kinase" evidence="6">
    <location>
        <begin position="31"/>
        <end position="80"/>
    </location>
</feature>
<dbReference type="InterPro" id="IPR029057">
    <property type="entry name" value="PRTase-like"/>
</dbReference>
<dbReference type="AlphaFoldDB" id="A0A1E4T4E4"/>
<dbReference type="SUPFAM" id="SSF53271">
    <property type="entry name" value="PRTase-like"/>
    <property type="match status" value="1"/>
</dbReference>
<evidence type="ECO:0000256" key="4">
    <source>
        <dbReference type="ARBA" id="ARBA00022741"/>
    </source>
</evidence>
<dbReference type="Pfam" id="PF00485">
    <property type="entry name" value="PRK"/>
    <property type="match status" value="2"/>
</dbReference>
<gene>
    <name evidence="8" type="ORF">CANARDRAFT_218032</name>
</gene>
<dbReference type="GO" id="GO:0005524">
    <property type="term" value="F:ATP binding"/>
    <property type="evidence" value="ECO:0007669"/>
    <property type="project" value="InterPro"/>
</dbReference>
<feature type="domain" description="Phosphoribulokinase/uridine kinase" evidence="6">
    <location>
        <begin position="82"/>
        <end position="199"/>
    </location>
</feature>
<keyword evidence="9" id="KW-1185">Reference proteome</keyword>
<organism evidence="8 9">
    <name type="scientific">[Candida] arabinofermentans NRRL YB-2248</name>
    <dbReference type="NCBI Taxonomy" id="983967"/>
    <lineage>
        <taxon>Eukaryota</taxon>
        <taxon>Fungi</taxon>
        <taxon>Dikarya</taxon>
        <taxon>Ascomycota</taxon>
        <taxon>Saccharomycotina</taxon>
        <taxon>Pichiomycetes</taxon>
        <taxon>Pichiales</taxon>
        <taxon>Pichiaceae</taxon>
        <taxon>Ogataea</taxon>
        <taxon>Ogataea/Candida clade</taxon>
    </lineage>
</organism>
<dbReference type="InterPro" id="IPR027417">
    <property type="entry name" value="P-loop_NTPase"/>
</dbReference>
<dbReference type="Pfam" id="PF14681">
    <property type="entry name" value="UPRTase"/>
    <property type="match status" value="1"/>
</dbReference>
<evidence type="ECO:0000313" key="8">
    <source>
        <dbReference type="EMBL" id="ODV86605.1"/>
    </source>
</evidence>
<evidence type="ECO:0000256" key="5">
    <source>
        <dbReference type="ARBA" id="ARBA00022777"/>
    </source>
</evidence>
<dbReference type="InterPro" id="IPR000764">
    <property type="entry name" value="Uridine_kinase-like"/>
</dbReference>
<evidence type="ECO:0000313" key="9">
    <source>
        <dbReference type="Proteomes" id="UP000094801"/>
    </source>
</evidence>
<dbReference type="CDD" id="cd06223">
    <property type="entry name" value="PRTases_typeI"/>
    <property type="match status" value="1"/>
</dbReference>
<sequence>MSNSSSASVNASASTDLEATRYIPPWSSPYIIGVAGFSGSGKTTVAQKIIEEINEPWTVLVSMDNFYKPLTKAQSELAFQDSLKAGKKTEIPVYSFSLHDRTEEKITIYGANVVILEGIYSLFDQSLLDMMDAKIYVDTDLDICYTRRLMRDIAERGRDLGGIIRQWDSYVKPNSVRFVKPTMSNADVIIPRGSDNKVAIDMIIKHLKKQLKLKSIEHLHHLKKLGRVIKPIDFSKVDVLKETNQLLGIKSIMLNSATSNDEFIFYFNRIASLLINQSLELVEYGPSINKIVSPTGHILKDAIQQKQEVVAVNIIRSGDCFVYSLRKTIPEVVIGKLLIQSDSQTGEPQLHTERLPSFSNNCKVLLFDAQIISGAAVIMAIKVILDNGVEEKNLVLVTYLATEVAVRRVLNAFPEVHLVIGNMSSIEGIEGKDMDGDWWMSNRFIDSRYFGTD</sequence>
<keyword evidence="3" id="KW-0808">Transferase</keyword>
<dbReference type="GO" id="GO:0004849">
    <property type="term" value="F:uridine kinase activity"/>
    <property type="evidence" value="ECO:0007669"/>
    <property type="project" value="UniProtKB-EC"/>
</dbReference>
<dbReference type="OrthoDB" id="738517at2759"/>
<feature type="domain" description="Phosphoribosyltransferase" evidence="7">
    <location>
        <begin position="242"/>
        <end position="422"/>
    </location>
</feature>
<comment type="pathway">
    <text evidence="1">Pyrimidine metabolism; UMP biosynthesis via salvage pathway; UMP from uridine: step 1/1.</text>
</comment>
<dbReference type="STRING" id="983967.A0A1E4T4E4"/>
<dbReference type="GO" id="GO:0044206">
    <property type="term" value="P:UMP salvage"/>
    <property type="evidence" value="ECO:0007669"/>
    <property type="project" value="UniProtKB-UniPathway"/>
</dbReference>
<accession>A0A1E4T4E4</accession>
<reference evidence="9" key="1">
    <citation type="submission" date="2016-04" db="EMBL/GenBank/DDBJ databases">
        <title>Comparative genomics of biotechnologically important yeasts.</title>
        <authorList>
            <consortium name="DOE Joint Genome Institute"/>
            <person name="Riley R."/>
            <person name="Haridas S."/>
            <person name="Wolfe K.H."/>
            <person name="Lopes M.R."/>
            <person name="Hittinger C.T."/>
            <person name="Goker M."/>
            <person name="Salamov A."/>
            <person name="Wisecaver J."/>
            <person name="Long T.M."/>
            <person name="Aerts A.L."/>
            <person name="Barry K."/>
            <person name="Choi C."/>
            <person name="Clum A."/>
            <person name="Coughlan A.Y."/>
            <person name="Deshpande S."/>
            <person name="Douglass A.P."/>
            <person name="Hanson S.J."/>
            <person name="Klenk H.-P."/>
            <person name="Labutti K."/>
            <person name="Lapidus A."/>
            <person name="Lindquist E."/>
            <person name="Lipzen A."/>
            <person name="Meier-Kolthoff J.P."/>
            <person name="Ohm R.A."/>
            <person name="Otillar R.P."/>
            <person name="Pangilinan J."/>
            <person name="Peng Y."/>
            <person name="Rokas A."/>
            <person name="Rosa C.A."/>
            <person name="Scheuner C."/>
            <person name="Sibirny A.A."/>
            <person name="Slot J.C."/>
            <person name="Stielow J.B."/>
            <person name="Sun H."/>
            <person name="Kurtzman C.P."/>
            <person name="Blackwell M."/>
            <person name="Grigoriev I.V."/>
            <person name="Jeffries T.W."/>
        </authorList>
    </citation>
    <scope>NUCLEOTIDE SEQUENCE [LARGE SCALE GENOMIC DNA]</scope>
    <source>
        <strain evidence="9">NRRL YB-2248</strain>
    </source>
</reference>
<keyword evidence="5" id="KW-0418">Kinase</keyword>
<dbReference type="SUPFAM" id="SSF52540">
    <property type="entry name" value="P-loop containing nucleoside triphosphate hydrolases"/>
    <property type="match status" value="1"/>
</dbReference>
<keyword evidence="4" id="KW-0547">Nucleotide-binding</keyword>
<dbReference type="InterPro" id="IPR000836">
    <property type="entry name" value="PRTase_dom"/>
</dbReference>
<proteinExistence type="predicted"/>
<dbReference type="EC" id="2.7.1.48" evidence="2"/>
<dbReference type="InterPro" id="IPR006083">
    <property type="entry name" value="PRK/URK"/>
</dbReference>
<dbReference type="PRINTS" id="PR00988">
    <property type="entry name" value="URIDINKINASE"/>
</dbReference>